<reference evidence="2 3" key="1">
    <citation type="submission" date="2018-06" db="EMBL/GenBank/DDBJ databases">
        <authorList>
            <consortium name="Pathogen Informatics"/>
            <person name="Doyle S."/>
        </authorList>
    </citation>
    <scope>NUCLEOTIDE SEQUENCE [LARGE SCALE GENOMIC DNA]</scope>
    <source>
        <strain evidence="2 3">NCTC13336</strain>
    </source>
</reference>
<dbReference type="InterPro" id="IPR017880">
    <property type="entry name" value="KilA_N"/>
</dbReference>
<dbReference type="SMART" id="SM01252">
    <property type="entry name" value="KilA-N"/>
    <property type="match status" value="1"/>
</dbReference>
<dbReference type="InterPro" id="IPR018004">
    <property type="entry name" value="KilA/APSES_HTH"/>
</dbReference>
<dbReference type="Proteomes" id="UP000254293">
    <property type="component" value="Unassembled WGS sequence"/>
</dbReference>
<accession>A0A377R2B1</accession>
<gene>
    <name evidence="2" type="ORF">NCTC13336_01960</name>
</gene>
<evidence type="ECO:0000313" key="3">
    <source>
        <dbReference type="Proteomes" id="UP000254293"/>
    </source>
</evidence>
<sequence length="267" mass="29848">MSIQNLSFNSVSVSFNNNGFLNATQIAAHFGKQPRDYLKTEQTQQYISALAEHLSSKTKILVEENQLVVVKNGGSTRGTWLHPKLAIHFARWLDPRFAVWCDEQIEQILGGRLKAESRTTSDERTALRQAVSALVGLRRVDYSTAYNMVHQRFGVEAIEDIPRESLPDAVRYVHALTLDNALTGEVLEKIERPSEKQFSADEIHAIGVCAKYLADCSEFLYPLSDALRGVGSRFSGRAFSLAQEPHFWLDTVQRALARVNGSAVRGL</sequence>
<dbReference type="GO" id="GO:0003677">
    <property type="term" value="F:DNA binding"/>
    <property type="evidence" value="ECO:0007669"/>
    <property type="project" value="InterPro"/>
</dbReference>
<dbReference type="PANTHER" id="PTHR48135">
    <property type="match status" value="1"/>
</dbReference>
<dbReference type="PROSITE" id="PS51301">
    <property type="entry name" value="KILA_N"/>
    <property type="match status" value="1"/>
</dbReference>
<dbReference type="AlphaFoldDB" id="A0A377R2B1"/>
<dbReference type="PANTHER" id="PTHR48135:SF1">
    <property type="entry name" value="KILA-N DOMAIN-CONTAINING PROTEIN"/>
    <property type="match status" value="1"/>
</dbReference>
<feature type="domain" description="KilA-N" evidence="1">
    <location>
        <begin position="2"/>
        <end position="108"/>
    </location>
</feature>
<dbReference type="OrthoDB" id="9178758at2"/>
<dbReference type="SUPFAM" id="SSF54616">
    <property type="entry name" value="DNA-binding domain of Mlu1-box binding protein MBP1"/>
    <property type="match status" value="1"/>
</dbReference>
<evidence type="ECO:0000259" key="1">
    <source>
        <dbReference type="PROSITE" id="PS51301"/>
    </source>
</evidence>
<dbReference type="InterPro" id="IPR036887">
    <property type="entry name" value="HTH_APSES_sf"/>
</dbReference>
<dbReference type="Pfam" id="PF04383">
    <property type="entry name" value="KilA-N"/>
    <property type="match status" value="1"/>
</dbReference>
<evidence type="ECO:0000313" key="2">
    <source>
        <dbReference type="EMBL" id="STR03068.1"/>
    </source>
</evidence>
<proteinExistence type="predicted"/>
<dbReference type="EMBL" id="UGJJ01000003">
    <property type="protein sequence ID" value="STR03068.1"/>
    <property type="molecule type" value="Genomic_DNA"/>
</dbReference>
<keyword evidence="3" id="KW-1185">Reference proteome</keyword>
<protein>
    <submittedName>
        <fullName evidence="2">KilA-N domain</fullName>
    </submittedName>
</protein>
<organism evidence="2 3">
    <name type="scientific">Kingella potus</name>
    <dbReference type="NCBI Taxonomy" id="265175"/>
    <lineage>
        <taxon>Bacteria</taxon>
        <taxon>Pseudomonadati</taxon>
        <taxon>Pseudomonadota</taxon>
        <taxon>Betaproteobacteria</taxon>
        <taxon>Neisseriales</taxon>
        <taxon>Neisseriaceae</taxon>
        <taxon>Kingella</taxon>
    </lineage>
</organism>
<name>A0A377R2B1_9NEIS</name>